<keyword evidence="2" id="KW-0812">Transmembrane</keyword>
<evidence type="ECO:0000256" key="1">
    <source>
        <dbReference type="SAM" id="MobiDB-lite"/>
    </source>
</evidence>
<reference evidence="3 4" key="1">
    <citation type="journal article" date="2015" name="Stand. Genomic Sci.">
        <title>Genomic Encyclopedia of Bacterial and Archaeal Type Strains, Phase III: the genomes of soil and plant-associated and newly described type strains.</title>
        <authorList>
            <person name="Whitman W.B."/>
            <person name="Woyke T."/>
            <person name="Klenk H.P."/>
            <person name="Zhou Y."/>
            <person name="Lilburn T.G."/>
            <person name="Beck B.J."/>
            <person name="De Vos P."/>
            <person name="Vandamme P."/>
            <person name="Eisen J.A."/>
            <person name="Garrity G."/>
            <person name="Hugenholtz P."/>
            <person name="Kyrpides N.C."/>
        </authorList>
    </citation>
    <scope>NUCLEOTIDE SEQUENCE [LARGE SCALE GENOMIC DNA]</scope>
    <source>
        <strain evidence="3 4">CECT 7306</strain>
    </source>
</reference>
<evidence type="ECO:0000256" key="2">
    <source>
        <dbReference type="SAM" id="Phobius"/>
    </source>
</evidence>
<evidence type="ECO:0000313" key="3">
    <source>
        <dbReference type="EMBL" id="ROP45706.1"/>
    </source>
</evidence>
<keyword evidence="4" id="KW-1185">Reference proteome</keyword>
<feature type="transmembrane region" description="Helical" evidence="2">
    <location>
        <begin position="29"/>
        <end position="48"/>
    </location>
</feature>
<comment type="caution">
    <text evidence="3">The sequence shown here is derived from an EMBL/GenBank/DDBJ whole genome shotgun (WGS) entry which is preliminary data.</text>
</comment>
<organism evidence="3 4">
    <name type="scientific">Pseudokineococcus lusitanus</name>
    <dbReference type="NCBI Taxonomy" id="763993"/>
    <lineage>
        <taxon>Bacteria</taxon>
        <taxon>Bacillati</taxon>
        <taxon>Actinomycetota</taxon>
        <taxon>Actinomycetes</taxon>
        <taxon>Kineosporiales</taxon>
        <taxon>Kineosporiaceae</taxon>
        <taxon>Pseudokineococcus</taxon>
    </lineage>
</organism>
<feature type="region of interest" description="Disordered" evidence="1">
    <location>
        <begin position="55"/>
        <end position="74"/>
    </location>
</feature>
<dbReference type="AlphaFoldDB" id="A0A3N1HTI1"/>
<sequence>MPGVDGRPGRADAGAARPAGRRRRPGRSALFLVGALVVVLGVAAALLVPRAADGPDVGAPDPSPSPTASAVPAAEAREAALQELLDRRAAAVLAGDVAGVVGTADPAAPDFRARQEATATGLARVPLERWSYEVRGEGAPLGAGRLAELGPDAWVADVLLSYRVAGVDPVDQQREQSLTVVRRDGAWLLTADDDGPTRADLWDLGVVDVVQTERTVVVGTAPRAVLEEQGALGDVAARRVDAVWGTSWPRRTVLVVPADEQQLARVLGRDGTAGLDQLAALTVGAERGSGAAGAEGAVDRVLVNPSGLARLEERGRTVVLTHETTHVAVRAGAAADPPLWLSEGFADLVGYAPGEGEEALPPEAVAADLLDAVRRDGPPASLPAPEAFDATRGDVAPAYGAAYLAARTVEQRYGRPALLELVRATTGRAPAEVAGEVVPGAAPVPPEQAVPQVLGVDLAVLEQQWRDDVVALAGTA</sequence>
<name>A0A3N1HTI1_9ACTN</name>
<dbReference type="InParanoid" id="A0A3N1HTI1"/>
<accession>A0A3N1HTI1</accession>
<feature type="region of interest" description="Disordered" evidence="1">
    <location>
        <begin position="1"/>
        <end position="22"/>
    </location>
</feature>
<protein>
    <recommendedName>
        <fullName evidence="5">Peptidase MA superfamily protein</fullName>
    </recommendedName>
</protein>
<keyword evidence="2" id="KW-1133">Transmembrane helix</keyword>
<proteinExistence type="predicted"/>
<dbReference type="EMBL" id="RJKN01000001">
    <property type="protein sequence ID" value="ROP45706.1"/>
    <property type="molecule type" value="Genomic_DNA"/>
</dbReference>
<keyword evidence="2" id="KW-0472">Membrane</keyword>
<evidence type="ECO:0008006" key="5">
    <source>
        <dbReference type="Google" id="ProtNLM"/>
    </source>
</evidence>
<gene>
    <name evidence="3" type="ORF">EDC03_0311</name>
</gene>
<evidence type="ECO:0000313" key="4">
    <source>
        <dbReference type="Proteomes" id="UP000276232"/>
    </source>
</evidence>
<dbReference type="Proteomes" id="UP000276232">
    <property type="component" value="Unassembled WGS sequence"/>
</dbReference>